<reference evidence="4" key="1">
    <citation type="journal article" date="2023" name="Mol. Phylogenet. Evol.">
        <title>Genome-scale phylogeny and comparative genomics of the fungal order Sordariales.</title>
        <authorList>
            <person name="Hensen N."/>
            <person name="Bonometti L."/>
            <person name="Westerberg I."/>
            <person name="Brannstrom I.O."/>
            <person name="Guillou S."/>
            <person name="Cros-Aarteil S."/>
            <person name="Calhoun S."/>
            <person name="Haridas S."/>
            <person name="Kuo A."/>
            <person name="Mondo S."/>
            <person name="Pangilinan J."/>
            <person name="Riley R."/>
            <person name="LaButti K."/>
            <person name="Andreopoulos B."/>
            <person name="Lipzen A."/>
            <person name="Chen C."/>
            <person name="Yan M."/>
            <person name="Daum C."/>
            <person name="Ng V."/>
            <person name="Clum A."/>
            <person name="Steindorff A."/>
            <person name="Ohm R.A."/>
            <person name="Martin F."/>
            <person name="Silar P."/>
            <person name="Natvig D.O."/>
            <person name="Lalanne C."/>
            <person name="Gautier V."/>
            <person name="Ament-Velasquez S.L."/>
            <person name="Kruys A."/>
            <person name="Hutchinson M.I."/>
            <person name="Powell A.J."/>
            <person name="Barry K."/>
            <person name="Miller A.N."/>
            <person name="Grigoriev I.V."/>
            <person name="Debuchy R."/>
            <person name="Gladieux P."/>
            <person name="Hiltunen Thoren M."/>
            <person name="Johannesson H."/>
        </authorList>
    </citation>
    <scope>NUCLEOTIDE SEQUENCE</scope>
    <source>
        <strain evidence="4">CBS 333.67</strain>
    </source>
</reference>
<accession>A0AAJ0LY42</accession>
<keyword evidence="1" id="KW-0539">Nucleus</keyword>
<dbReference type="GO" id="GO:0000981">
    <property type="term" value="F:DNA-binding transcription factor activity, RNA polymerase II-specific"/>
    <property type="evidence" value="ECO:0007669"/>
    <property type="project" value="InterPro"/>
</dbReference>
<evidence type="ECO:0000256" key="2">
    <source>
        <dbReference type="SAM" id="MobiDB-lite"/>
    </source>
</evidence>
<evidence type="ECO:0000256" key="1">
    <source>
        <dbReference type="ARBA" id="ARBA00023242"/>
    </source>
</evidence>
<evidence type="ECO:0000313" key="4">
    <source>
        <dbReference type="EMBL" id="KAK3301893.1"/>
    </source>
</evidence>
<proteinExistence type="predicted"/>
<dbReference type="PANTHER" id="PTHR47657:SF7">
    <property type="entry name" value="STEROL REGULATORY ELEMENT-BINDING PROTEIN ECM22"/>
    <property type="match status" value="1"/>
</dbReference>
<dbReference type="RefSeq" id="XP_062717673.1">
    <property type="nucleotide sequence ID" value="XM_062864118.1"/>
</dbReference>
<dbReference type="GO" id="GO:0008270">
    <property type="term" value="F:zinc ion binding"/>
    <property type="evidence" value="ECO:0007669"/>
    <property type="project" value="InterPro"/>
</dbReference>
<dbReference type="SMART" id="SM00066">
    <property type="entry name" value="GAL4"/>
    <property type="match status" value="2"/>
</dbReference>
<feature type="domain" description="Zn(2)-C6 fungal-type" evidence="3">
    <location>
        <begin position="86"/>
        <end position="117"/>
    </location>
</feature>
<dbReference type="GeneID" id="87882947"/>
<dbReference type="PROSITE" id="PS00463">
    <property type="entry name" value="ZN2_CY6_FUNGAL_1"/>
    <property type="match status" value="2"/>
</dbReference>
<sequence>MNVTLRNPSHGSPTAVSDNTKTCEPRLRTPIHRARTGCRTCRTRKVKCDERKPSCGQCRKGGRSCEWLAPSDLKRSVSSKRPNATACDVCRAKKLKCVGSIRDVCEKCRTLDVSCVRSQGAVTATSSTDSPTLASQSSVEAATMQHPRPYLPEDVSSTTSSRTWAKRPSAAVLTP</sequence>
<dbReference type="Proteomes" id="UP001273166">
    <property type="component" value="Unassembled WGS sequence"/>
</dbReference>
<comment type="caution">
    <text evidence="4">The sequence shown here is derived from an EMBL/GenBank/DDBJ whole genome shotgun (WGS) entry which is preliminary data.</text>
</comment>
<dbReference type="AlphaFoldDB" id="A0AAJ0LY42"/>
<dbReference type="Gene3D" id="4.10.240.10">
    <property type="entry name" value="Zn(2)-C6 fungal-type DNA-binding domain"/>
    <property type="match status" value="2"/>
</dbReference>
<evidence type="ECO:0000313" key="5">
    <source>
        <dbReference type="Proteomes" id="UP001273166"/>
    </source>
</evidence>
<dbReference type="EMBL" id="JAUDZG010000008">
    <property type="protein sequence ID" value="KAK3301893.1"/>
    <property type="molecule type" value="Genomic_DNA"/>
</dbReference>
<feature type="compositionally biased region" description="Polar residues" evidence="2">
    <location>
        <begin position="125"/>
        <end position="140"/>
    </location>
</feature>
<dbReference type="InterPro" id="IPR036864">
    <property type="entry name" value="Zn2-C6_fun-type_DNA-bd_sf"/>
</dbReference>
<dbReference type="InterPro" id="IPR001138">
    <property type="entry name" value="Zn2Cys6_DnaBD"/>
</dbReference>
<evidence type="ECO:0000259" key="3">
    <source>
        <dbReference type="PROSITE" id="PS50048"/>
    </source>
</evidence>
<dbReference type="PANTHER" id="PTHR47657">
    <property type="entry name" value="STEROL REGULATORY ELEMENT-BINDING PROTEIN ECM22"/>
    <property type="match status" value="1"/>
</dbReference>
<reference evidence="4" key="2">
    <citation type="submission" date="2023-06" db="EMBL/GenBank/DDBJ databases">
        <authorList>
            <consortium name="Lawrence Berkeley National Laboratory"/>
            <person name="Mondo S.J."/>
            <person name="Hensen N."/>
            <person name="Bonometti L."/>
            <person name="Westerberg I."/>
            <person name="Brannstrom I.O."/>
            <person name="Guillou S."/>
            <person name="Cros-Aarteil S."/>
            <person name="Calhoun S."/>
            <person name="Haridas S."/>
            <person name="Kuo A."/>
            <person name="Pangilinan J."/>
            <person name="Riley R."/>
            <person name="Labutti K."/>
            <person name="Andreopoulos B."/>
            <person name="Lipzen A."/>
            <person name="Chen C."/>
            <person name="Yanf M."/>
            <person name="Daum C."/>
            <person name="Ng V."/>
            <person name="Clum A."/>
            <person name="Steindorff A."/>
            <person name="Ohm R."/>
            <person name="Martin F."/>
            <person name="Silar P."/>
            <person name="Natvig D."/>
            <person name="Lalanne C."/>
            <person name="Gautier V."/>
            <person name="Ament-Velasquez S.L."/>
            <person name="Kruys A."/>
            <person name="Hutchinson M.I."/>
            <person name="Powell A.J."/>
            <person name="Barry K."/>
            <person name="Miller A.N."/>
            <person name="Grigoriev I.V."/>
            <person name="Debuchy R."/>
            <person name="Gladieux P."/>
            <person name="Thoren M.H."/>
            <person name="Johannesson H."/>
        </authorList>
    </citation>
    <scope>NUCLEOTIDE SEQUENCE</scope>
    <source>
        <strain evidence="4">CBS 333.67</strain>
    </source>
</reference>
<feature type="region of interest" description="Disordered" evidence="2">
    <location>
        <begin position="125"/>
        <end position="175"/>
    </location>
</feature>
<organism evidence="4 5">
    <name type="scientific">Chaetomium strumarium</name>
    <dbReference type="NCBI Taxonomy" id="1170767"/>
    <lineage>
        <taxon>Eukaryota</taxon>
        <taxon>Fungi</taxon>
        <taxon>Dikarya</taxon>
        <taxon>Ascomycota</taxon>
        <taxon>Pezizomycotina</taxon>
        <taxon>Sordariomycetes</taxon>
        <taxon>Sordariomycetidae</taxon>
        <taxon>Sordariales</taxon>
        <taxon>Chaetomiaceae</taxon>
        <taxon>Chaetomium</taxon>
    </lineage>
</organism>
<dbReference type="CDD" id="cd00067">
    <property type="entry name" value="GAL4"/>
    <property type="match status" value="1"/>
</dbReference>
<protein>
    <recommendedName>
        <fullName evidence="3">Zn(2)-C6 fungal-type domain-containing protein</fullName>
    </recommendedName>
</protein>
<dbReference type="Pfam" id="PF00172">
    <property type="entry name" value="Zn_clus"/>
    <property type="match status" value="2"/>
</dbReference>
<dbReference type="SUPFAM" id="SSF57701">
    <property type="entry name" value="Zn2/Cys6 DNA-binding domain"/>
    <property type="match status" value="2"/>
</dbReference>
<feature type="domain" description="Zn(2)-C6 fungal-type" evidence="3">
    <location>
        <begin position="37"/>
        <end position="67"/>
    </location>
</feature>
<name>A0AAJ0LY42_9PEZI</name>
<dbReference type="PROSITE" id="PS50048">
    <property type="entry name" value="ZN2_CY6_FUNGAL_2"/>
    <property type="match status" value="2"/>
</dbReference>
<dbReference type="InterPro" id="IPR052400">
    <property type="entry name" value="Zn2-C6_fungal_TF"/>
</dbReference>
<keyword evidence="5" id="KW-1185">Reference proteome</keyword>
<gene>
    <name evidence="4" type="ORF">B0T15DRAFT_325940</name>
</gene>
<feature type="region of interest" description="Disordered" evidence="2">
    <location>
        <begin position="1"/>
        <end position="23"/>
    </location>
</feature>
<feature type="compositionally biased region" description="Polar residues" evidence="2">
    <location>
        <begin position="1"/>
        <end position="20"/>
    </location>
</feature>